<feature type="transmembrane region" description="Helical" evidence="1">
    <location>
        <begin position="217"/>
        <end position="236"/>
    </location>
</feature>
<dbReference type="PANTHER" id="PTHR46418:SF1">
    <property type="entry name" value="G-PROTEIN COUPLED RECEPTORS FAMILY 1 PROFILE DOMAIN-CONTAINING PROTEIN-RELATED"/>
    <property type="match status" value="1"/>
</dbReference>
<dbReference type="KEGG" id="cel:CELE_T05G11.2"/>
<proteinExistence type="predicted"/>
<keyword evidence="1" id="KW-0472">Membrane</keyword>
<dbReference type="EMBL" id="BX284605">
    <property type="protein sequence ID" value="CAA19430.3"/>
    <property type="molecule type" value="Genomic_DNA"/>
</dbReference>
<protein>
    <submittedName>
        <fullName evidence="2">Serpentine Receptor, class BC (Class B-like)</fullName>
    </submittedName>
</protein>
<dbReference type="OrthoDB" id="5907691at2759"/>
<dbReference type="Pfam" id="PF10316">
    <property type="entry name" value="7TM_GPCR_Srbc"/>
    <property type="match status" value="1"/>
</dbReference>
<dbReference type="AlphaFoldDB" id="Q9XXK0"/>
<keyword evidence="1" id="KW-0812">Transmembrane</keyword>
<dbReference type="GO" id="GO:0007186">
    <property type="term" value="P:G protein-coupled receptor signaling pathway"/>
    <property type="evidence" value="ECO:0000318"/>
    <property type="project" value="GO_Central"/>
</dbReference>
<feature type="transmembrane region" description="Helical" evidence="1">
    <location>
        <begin position="96"/>
        <end position="114"/>
    </location>
</feature>
<evidence type="ECO:0000313" key="3">
    <source>
        <dbReference type="Proteomes" id="UP000001940"/>
    </source>
</evidence>
<keyword evidence="1" id="KW-1133">Transmembrane helix</keyword>
<dbReference type="RefSeq" id="NP_001343563.1">
    <property type="nucleotide sequence ID" value="NM_001356767.1"/>
</dbReference>
<dbReference type="PhylomeDB" id="Q9XXK0"/>
<dbReference type="InParanoid" id="Q9XXK0"/>
<feature type="transmembrane region" description="Helical" evidence="1">
    <location>
        <begin position="178"/>
        <end position="196"/>
    </location>
</feature>
<dbReference type="GO" id="GO:1990075">
    <property type="term" value="C:periciliary membrane compartment"/>
    <property type="evidence" value="ECO:0000318"/>
    <property type="project" value="GO_Central"/>
</dbReference>
<feature type="transmembrane region" description="Helical" evidence="1">
    <location>
        <begin position="7"/>
        <end position="33"/>
    </location>
</feature>
<dbReference type="InterPro" id="IPR019420">
    <property type="entry name" value="7TM_GPCR_serpentine_rcpt_Srbc"/>
</dbReference>
<dbReference type="SMR" id="Q9XXK0"/>
<dbReference type="STRING" id="6239.T05G11.2.1"/>
<dbReference type="AGR" id="WB:WBGene00011506"/>
<keyword evidence="3" id="KW-1185">Reference proteome</keyword>
<dbReference type="PANTHER" id="PTHR46418">
    <property type="entry name" value="SRBC-64-RELATED-RELATED"/>
    <property type="match status" value="1"/>
</dbReference>
<dbReference type="HOGENOM" id="CLU_059075_0_1_1"/>
<dbReference type="PIR" id="T24547">
    <property type="entry name" value="T24547"/>
</dbReference>
<reference evidence="2 3" key="1">
    <citation type="journal article" date="1998" name="Science">
        <title>Genome sequence of the nematode C. elegans: a platform for investigating biology.</title>
        <authorList>
            <consortium name="The C. elegans sequencing consortium"/>
            <person name="Sulson J.E."/>
            <person name="Waterston R."/>
        </authorList>
    </citation>
    <scope>NUCLEOTIDE SEQUENCE [LARGE SCALE GENOMIC DNA]</scope>
    <source>
        <strain evidence="2 3">Bristol N2</strain>
    </source>
</reference>
<accession>Q9XXK0</accession>
<sequence length="284" mass="32726">MLIIECFIGLLSMLFSLIACFINYFILFSIFYFKRIPVNPNMILIYSRFGIDVIYTYSSFMVVTYILIMTLSTNLRIKNLIFLFVWTTTSIKTMRSILAFLITIERVIATYFPVLFYKYRCKTSTIMIYTSILICGLINQYVLFGYCGNVIDTPLQCSSFFCAINSCYYYYWLTYEEVVSFLNGIFSVALLFRFFIWNFLSKTPSSNHKIARATRIALLDFFIILFFNVIPSYTFAHSTTVNVKTIGSLSLAIKTFGFVIEGMLTCRVLFGAKKVSANVVAPNS</sequence>
<gene>
    <name evidence="2 4" type="primary">srbc-77</name>
    <name evidence="2" type="ORF">CELE_T05G11.2</name>
    <name evidence="4" type="ORF">T05G11.2</name>
</gene>
<dbReference type="GO" id="GO:0097730">
    <property type="term" value="C:non-motile cilium"/>
    <property type="evidence" value="ECO:0000318"/>
    <property type="project" value="GO_Central"/>
</dbReference>
<dbReference type="CTD" id="188143"/>
<dbReference type="FunCoup" id="Q9XXK0">
    <property type="interactions" value="18"/>
</dbReference>
<evidence type="ECO:0000313" key="2">
    <source>
        <dbReference type="EMBL" id="CAA19430.3"/>
    </source>
</evidence>
<evidence type="ECO:0000256" key="1">
    <source>
        <dbReference type="SAM" id="Phobius"/>
    </source>
</evidence>
<dbReference type="UCSC" id="T05G11.2">
    <property type="organism name" value="c. elegans"/>
</dbReference>
<organism evidence="2 3">
    <name type="scientific">Caenorhabditis elegans</name>
    <dbReference type="NCBI Taxonomy" id="6239"/>
    <lineage>
        <taxon>Eukaryota</taxon>
        <taxon>Metazoa</taxon>
        <taxon>Ecdysozoa</taxon>
        <taxon>Nematoda</taxon>
        <taxon>Chromadorea</taxon>
        <taxon>Rhabditida</taxon>
        <taxon>Rhabditina</taxon>
        <taxon>Rhabditomorpha</taxon>
        <taxon>Rhabditoidea</taxon>
        <taxon>Rhabditidae</taxon>
        <taxon>Peloderinae</taxon>
        <taxon>Caenorhabditis</taxon>
    </lineage>
</organism>
<feature type="transmembrane region" description="Helical" evidence="1">
    <location>
        <begin position="126"/>
        <end position="146"/>
    </location>
</feature>
<feature type="transmembrane region" description="Helical" evidence="1">
    <location>
        <begin position="53"/>
        <end position="75"/>
    </location>
</feature>
<dbReference type="GeneID" id="188143"/>
<feature type="transmembrane region" description="Helical" evidence="1">
    <location>
        <begin position="248"/>
        <end position="270"/>
    </location>
</feature>
<keyword evidence="2" id="KW-0675">Receptor</keyword>
<name>Q9XXK0_CAEEL</name>
<evidence type="ECO:0000313" key="4">
    <source>
        <dbReference type="WormBase" id="T05G11.2"/>
    </source>
</evidence>
<dbReference type="GO" id="GO:0004930">
    <property type="term" value="F:G protein-coupled receptor activity"/>
    <property type="evidence" value="ECO:0000318"/>
    <property type="project" value="GO_Central"/>
</dbReference>
<dbReference type="Proteomes" id="UP000001940">
    <property type="component" value="Chromosome V"/>
</dbReference>
<dbReference type="WormBase" id="T05G11.2">
    <property type="protein sequence ID" value="CE52274"/>
    <property type="gene ID" value="WBGene00011506"/>
    <property type="gene designation" value="srbc-77"/>
</dbReference>